<evidence type="ECO:0000256" key="10">
    <source>
        <dbReference type="ARBA" id="ARBA00023224"/>
    </source>
</evidence>
<keyword evidence="4 11" id="KW-0812">Transmembrane</keyword>
<feature type="transmembrane region" description="Helical" evidence="12">
    <location>
        <begin position="205"/>
        <end position="228"/>
    </location>
</feature>
<feature type="transmembrane region" description="Helical" evidence="12">
    <location>
        <begin position="57"/>
        <end position="81"/>
    </location>
</feature>
<evidence type="ECO:0000256" key="3">
    <source>
        <dbReference type="ARBA" id="ARBA00022475"/>
    </source>
</evidence>
<dbReference type="PRINTS" id="PR00237">
    <property type="entry name" value="GPCRRHODOPSN"/>
</dbReference>
<evidence type="ECO:0000256" key="11">
    <source>
        <dbReference type="RuleBase" id="RU000688"/>
    </source>
</evidence>
<keyword evidence="3" id="KW-1003">Cell membrane</keyword>
<evidence type="ECO:0000256" key="2">
    <source>
        <dbReference type="ARBA" id="ARBA00010663"/>
    </source>
</evidence>
<name>X1ZK28_CAPTE</name>
<sequence>MVILSVILFREMRTLTNALIVSLATADLLVAIVVQPISLQHEVMGEWTLGPILCDFWITADVFCCSASILNIVVIAVDRYWLITKNVHYTHNTTFSRRRVCAVMLFFAWSVSALISSLPLLGWKAGNERDDPSLCIISQALGYTILSTFGSFWFPLVVILIVYFKIFKVAQRRARTRAKQRAVHPFPRMMSQTHRTRTRSSARTLGLIIGGFVFCWLPFFMIATIVPMCRHCNVPPVCFSVVLWLGYSNSLLNPAIYAIWDKNFRRSFKRLLVCDVRWTSIFYNW</sequence>
<dbReference type="OrthoDB" id="5955450at2759"/>
<evidence type="ECO:0000256" key="8">
    <source>
        <dbReference type="ARBA" id="ARBA00023157"/>
    </source>
</evidence>
<reference evidence="15" key="1">
    <citation type="submission" date="2012-12" db="EMBL/GenBank/DDBJ databases">
        <authorList>
            <person name="Hellsten U."/>
            <person name="Grimwood J."/>
            <person name="Chapman J.A."/>
            <person name="Shapiro H."/>
            <person name="Aerts A."/>
            <person name="Otillar R.P."/>
            <person name="Terry A.Y."/>
            <person name="Boore J.L."/>
            <person name="Simakov O."/>
            <person name="Marletaz F."/>
            <person name="Cho S.-J."/>
            <person name="Edsinger-Gonzales E."/>
            <person name="Havlak P."/>
            <person name="Kuo D.-H."/>
            <person name="Larsson T."/>
            <person name="Lv J."/>
            <person name="Arendt D."/>
            <person name="Savage R."/>
            <person name="Osoegawa K."/>
            <person name="de Jong P."/>
            <person name="Lindberg D.R."/>
            <person name="Seaver E.C."/>
            <person name="Weisblat D.A."/>
            <person name="Putnam N.H."/>
            <person name="Grigoriev I.V."/>
            <person name="Rokhsar D.S."/>
        </authorList>
    </citation>
    <scope>NUCLEOTIDE SEQUENCE</scope>
    <source>
        <strain evidence="15">I ESC-2004</strain>
    </source>
</reference>
<feature type="transmembrane region" description="Helical" evidence="12">
    <location>
        <begin position="18"/>
        <end position="37"/>
    </location>
</feature>
<comment type="subcellular location">
    <subcellularLocation>
        <location evidence="1">Cell membrane</location>
        <topology evidence="1">Multi-pass membrane protein</topology>
    </subcellularLocation>
</comment>
<dbReference type="GO" id="GO:0004993">
    <property type="term" value="F:G protein-coupled serotonin receptor activity"/>
    <property type="evidence" value="ECO:0007669"/>
    <property type="project" value="UniProtKB-ARBA"/>
</dbReference>
<dbReference type="EMBL" id="AMQN01000088">
    <property type="status" value="NOT_ANNOTATED_CDS"/>
    <property type="molecule type" value="Genomic_DNA"/>
</dbReference>
<feature type="transmembrane region" description="Helical" evidence="12">
    <location>
        <begin position="143"/>
        <end position="167"/>
    </location>
</feature>
<comment type="similarity">
    <text evidence="2 11">Belongs to the G-protein coupled receptor 1 family.</text>
</comment>
<dbReference type="GO" id="GO:0004983">
    <property type="term" value="F:neuropeptide Y receptor activity"/>
    <property type="evidence" value="ECO:0007669"/>
    <property type="project" value="InterPro"/>
</dbReference>
<evidence type="ECO:0000256" key="12">
    <source>
        <dbReference type="SAM" id="Phobius"/>
    </source>
</evidence>
<dbReference type="OMA" id="KCNTESN"/>
<feature type="domain" description="G-protein coupled receptors family 1 profile" evidence="13">
    <location>
        <begin position="1"/>
        <end position="257"/>
    </location>
</feature>
<evidence type="ECO:0000313" key="15">
    <source>
        <dbReference type="Proteomes" id="UP000014760"/>
    </source>
</evidence>
<dbReference type="Gene3D" id="1.20.1070.10">
    <property type="entry name" value="Rhodopsin 7-helix transmembrane proteins"/>
    <property type="match status" value="1"/>
</dbReference>
<dbReference type="HOGENOM" id="CLU_009579_11_1_1"/>
<evidence type="ECO:0000256" key="5">
    <source>
        <dbReference type="ARBA" id="ARBA00022989"/>
    </source>
</evidence>
<dbReference type="GO" id="GO:0071880">
    <property type="term" value="P:adenylate cyclase-activating adrenergic receptor signaling pathway"/>
    <property type="evidence" value="ECO:0007669"/>
    <property type="project" value="TreeGrafter"/>
</dbReference>
<dbReference type="InterPro" id="IPR000276">
    <property type="entry name" value="GPCR_Rhodpsn"/>
</dbReference>
<evidence type="ECO:0000256" key="6">
    <source>
        <dbReference type="ARBA" id="ARBA00023040"/>
    </source>
</evidence>
<accession>X1ZK28</accession>
<reference evidence="15" key="2">
    <citation type="journal article" date="2013" name="Nature">
        <title>Insights into bilaterian evolution from three spiralian genomes.</title>
        <authorList>
            <person name="Simakov O."/>
            <person name="Marletaz F."/>
            <person name="Cho S.J."/>
            <person name="Edsinger-Gonzales E."/>
            <person name="Havlak P."/>
            <person name="Hellsten U."/>
            <person name="Kuo D.H."/>
            <person name="Larsson T."/>
            <person name="Lv J."/>
            <person name="Arendt D."/>
            <person name="Savage R."/>
            <person name="Osoegawa K."/>
            <person name="de Jong P."/>
            <person name="Grimwood J."/>
            <person name="Chapman J.A."/>
            <person name="Shapiro H."/>
            <person name="Aerts A."/>
            <person name="Otillar R.P."/>
            <person name="Terry A.Y."/>
            <person name="Boore J.L."/>
            <person name="Grigoriev I.V."/>
            <person name="Lindberg D.R."/>
            <person name="Seaver E.C."/>
            <person name="Weisblat D.A."/>
            <person name="Putnam N.H."/>
            <person name="Rokhsar D.S."/>
        </authorList>
    </citation>
    <scope>NUCLEOTIDE SEQUENCE</scope>
    <source>
        <strain evidence="15">I ESC-2004</strain>
    </source>
</reference>
<dbReference type="AlphaFoldDB" id="X1ZK28"/>
<dbReference type="GO" id="GO:0043410">
    <property type="term" value="P:positive regulation of MAPK cascade"/>
    <property type="evidence" value="ECO:0007669"/>
    <property type="project" value="TreeGrafter"/>
</dbReference>
<keyword evidence="5 12" id="KW-1133">Transmembrane helix</keyword>
<dbReference type="PANTHER" id="PTHR24248:SF199">
    <property type="entry name" value="IP13425P-RELATED"/>
    <property type="match status" value="1"/>
</dbReference>
<evidence type="ECO:0000256" key="9">
    <source>
        <dbReference type="ARBA" id="ARBA00023170"/>
    </source>
</evidence>
<dbReference type="InterPro" id="IPR000611">
    <property type="entry name" value="NPY_rcpt"/>
</dbReference>
<feature type="transmembrane region" description="Helical" evidence="12">
    <location>
        <begin position="234"/>
        <end position="260"/>
    </location>
</feature>
<evidence type="ECO:0000259" key="13">
    <source>
        <dbReference type="PROSITE" id="PS50262"/>
    </source>
</evidence>
<dbReference type="PRINTS" id="PR01012">
    <property type="entry name" value="NRPEPTIDEYR"/>
</dbReference>
<dbReference type="PROSITE" id="PS00237">
    <property type="entry name" value="G_PROTEIN_RECEP_F1_1"/>
    <property type="match status" value="1"/>
</dbReference>
<evidence type="ECO:0000256" key="4">
    <source>
        <dbReference type="ARBA" id="ARBA00022692"/>
    </source>
</evidence>
<dbReference type="InterPro" id="IPR017452">
    <property type="entry name" value="GPCR_Rhodpsn_7TM"/>
</dbReference>
<dbReference type="EnsemblMetazoa" id="CapteT187238">
    <property type="protein sequence ID" value="CapteP187238"/>
    <property type="gene ID" value="CapteG187238"/>
</dbReference>
<organism evidence="14 15">
    <name type="scientific">Capitella teleta</name>
    <name type="common">Polychaete worm</name>
    <dbReference type="NCBI Taxonomy" id="283909"/>
    <lineage>
        <taxon>Eukaryota</taxon>
        <taxon>Metazoa</taxon>
        <taxon>Spiralia</taxon>
        <taxon>Lophotrochozoa</taxon>
        <taxon>Annelida</taxon>
        <taxon>Polychaeta</taxon>
        <taxon>Sedentaria</taxon>
        <taxon>Scolecida</taxon>
        <taxon>Capitellidae</taxon>
        <taxon>Capitella</taxon>
    </lineage>
</organism>
<keyword evidence="9 11" id="KW-0675">Receptor</keyword>
<keyword evidence="8" id="KW-1015">Disulfide bond</keyword>
<keyword evidence="10 11" id="KW-0807">Transducer</keyword>
<dbReference type="Proteomes" id="UP000014760">
    <property type="component" value="Unassembled WGS sequence"/>
</dbReference>
<keyword evidence="7 12" id="KW-0472">Membrane</keyword>
<dbReference type="PANTHER" id="PTHR24248">
    <property type="entry name" value="ADRENERGIC RECEPTOR-RELATED G-PROTEIN COUPLED RECEPTOR"/>
    <property type="match status" value="1"/>
</dbReference>
<dbReference type="PROSITE" id="PS50262">
    <property type="entry name" value="G_PROTEIN_RECEP_F1_2"/>
    <property type="match status" value="1"/>
</dbReference>
<keyword evidence="6 11" id="KW-0297">G-protein coupled receptor</keyword>
<evidence type="ECO:0000256" key="1">
    <source>
        <dbReference type="ARBA" id="ARBA00004651"/>
    </source>
</evidence>
<dbReference type="GO" id="GO:0005886">
    <property type="term" value="C:plasma membrane"/>
    <property type="evidence" value="ECO:0007669"/>
    <property type="project" value="UniProtKB-SubCell"/>
</dbReference>
<evidence type="ECO:0000313" key="14">
    <source>
        <dbReference type="EnsemblMetazoa" id="CapteP187238"/>
    </source>
</evidence>
<dbReference type="Pfam" id="PF00001">
    <property type="entry name" value="7tm_1"/>
    <property type="match status" value="1"/>
</dbReference>
<proteinExistence type="inferred from homology"/>
<evidence type="ECO:0000256" key="7">
    <source>
        <dbReference type="ARBA" id="ARBA00023136"/>
    </source>
</evidence>
<protein>
    <recommendedName>
        <fullName evidence="13">G-protein coupled receptors family 1 profile domain-containing protein</fullName>
    </recommendedName>
</protein>
<dbReference type="SUPFAM" id="SSF81321">
    <property type="entry name" value="Family A G protein-coupled receptor-like"/>
    <property type="match status" value="1"/>
</dbReference>
<feature type="transmembrane region" description="Helical" evidence="12">
    <location>
        <begin position="102"/>
        <end position="123"/>
    </location>
</feature>
<reference evidence="14" key="3">
    <citation type="submission" date="2015-06" db="UniProtKB">
        <authorList>
            <consortium name="EnsemblMetazoa"/>
        </authorList>
    </citation>
    <scope>IDENTIFICATION</scope>
</reference>
<keyword evidence="15" id="KW-1185">Reference proteome</keyword>